<dbReference type="AlphaFoldDB" id="A0A2N8PJ12"/>
<name>A0A2N8PJ12_STRNR</name>
<comment type="caution">
    <text evidence="2">The sequence shown here is derived from an EMBL/GenBank/DDBJ whole genome shotgun (WGS) entry which is preliminary data.</text>
</comment>
<accession>A0A2N8PJ12</accession>
<evidence type="ECO:0000313" key="3">
    <source>
        <dbReference type="Proteomes" id="UP000236047"/>
    </source>
</evidence>
<evidence type="ECO:0000313" key="2">
    <source>
        <dbReference type="EMBL" id="PNE41013.1"/>
    </source>
</evidence>
<dbReference type="EMBL" id="LJSN01000002">
    <property type="protein sequence ID" value="PNE41013.1"/>
    <property type="molecule type" value="Genomic_DNA"/>
</dbReference>
<organism evidence="2 3">
    <name type="scientific">Streptomyces noursei</name>
    <name type="common">Streptomyces albulus</name>
    <dbReference type="NCBI Taxonomy" id="1971"/>
    <lineage>
        <taxon>Bacteria</taxon>
        <taxon>Bacillati</taxon>
        <taxon>Actinomycetota</taxon>
        <taxon>Actinomycetes</taxon>
        <taxon>Kitasatosporales</taxon>
        <taxon>Streptomycetaceae</taxon>
        <taxon>Streptomyces</taxon>
    </lineage>
</organism>
<feature type="region of interest" description="Disordered" evidence="1">
    <location>
        <begin position="67"/>
        <end position="111"/>
    </location>
</feature>
<proteinExistence type="predicted"/>
<dbReference type="Proteomes" id="UP000236047">
    <property type="component" value="Unassembled WGS sequence"/>
</dbReference>
<keyword evidence="3" id="KW-1185">Reference proteome</keyword>
<protein>
    <submittedName>
        <fullName evidence="2">Uncharacterized protein</fullName>
    </submittedName>
</protein>
<reference evidence="3" key="1">
    <citation type="submission" date="2015-09" db="EMBL/GenBank/DDBJ databases">
        <authorList>
            <person name="Graham D.E."/>
            <person name="Mahan K.M."/>
            <person name="Klingeman D.M."/>
            <person name="Fida T."/>
            <person name="Giannone R.J."/>
            <person name="Hettich R.L."/>
            <person name="Parry R.J."/>
            <person name="Spain J.C."/>
        </authorList>
    </citation>
    <scope>NUCLEOTIDE SEQUENCE [LARGE SCALE GENOMIC DNA]</scope>
    <source>
        <strain evidence="3">JCM 4701</strain>
    </source>
</reference>
<evidence type="ECO:0000256" key="1">
    <source>
        <dbReference type="SAM" id="MobiDB-lite"/>
    </source>
</evidence>
<sequence length="130" mass="13648">MSRPSAGTRRPRGPTNWVCVTAHFGAPSREATIDAYGDGPRALIHEEGLADRLSAFDLRAAYGDLPYAEKQTRDRGGARAGAGSTAGRDPGRRVGPSAVPTGSVGASPIPPIVTLRPVRRPWATLVARHG</sequence>
<gene>
    <name evidence="2" type="ORF">AOB60_09730</name>
</gene>